<dbReference type="PANTHER" id="PTHR30203:SF33">
    <property type="entry name" value="BLR4455 PROTEIN"/>
    <property type="match status" value="1"/>
</dbReference>
<comment type="similarity">
    <text evidence="1 2">Belongs to the outer membrane factor (OMF) (TC 1.B.17) family.</text>
</comment>
<dbReference type="PROSITE" id="PS51257">
    <property type="entry name" value="PROKAR_LIPOPROTEIN"/>
    <property type="match status" value="1"/>
</dbReference>
<dbReference type="Pfam" id="PF02321">
    <property type="entry name" value="OEP"/>
    <property type="match status" value="2"/>
</dbReference>
<dbReference type="Gene3D" id="1.20.1600.10">
    <property type="entry name" value="Outer membrane efflux proteins (OEP)"/>
    <property type="match status" value="1"/>
</dbReference>
<dbReference type="AlphaFoldDB" id="A0A2W2AYS3"/>
<dbReference type="RefSeq" id="WP_111196271.1">
    <property type="nucleotide sequence ID" value="NZ_QKVK01000001.1"/>
</dbReference>
<dbReference type="InterPro" id="IPR010131">
    <property type="entry name" value="MdtP/NodT-like"/>
</dbReference>
<dbReference type="Proteomes" id="UP000248795">
    <property type="component" value="Unassembled WGS sequence"/>
</dbReference>
<protein>
    <submittedName>
        <fullName evidence="4">RND transporter</fullName>
    </submittedName>
</protein>
<evidence type="ECO:0000256" key="1">
    <source>
        <dbReference type="ARBA" id="ARBA00007613"/>
    </source>
</evidence>
<keyword evidence="2" id="KW-0732">Signal</keyword>
<reference evidence="5" key="1">
    <citation type="submission" date="2018-06" db="EMBL/GenBank/DDBJ databases">
        <title>Aestuariibacter litoralis strain KCTC 52945T.</title>
        <authorList>
            <person name="Li X."/>
            <person name="Salam N."/>
            <person name="Li J.-L."/>
            <person name="Chen Y.-M."/>
            <person name="Yang Z.-W."/>
            <person name="Zhang L.-Y."/>
            <person name="Han M.-X."/>
            <person name="Xiao M."/>
            <person name="Li W.-J."/>
        </authorList>
    </citation>
    <scope>NUCLEOTIDE SEQUENCE [LARGE SCALE GENOMIC DNA]</scope>
    <source>
        <strain evidence="5">KCTC 52945</strain>
    </source>
</reference>
<keyword evidence="5" id="KW-1185">Reference proteome</keyword>
<comment type="subcellular location">
    <subcellularLocation>
        <location evidence="2">Cell membrane</location>
        <topology evidence="2">Lipid-anchor</topology>
    </subcellularLocation>
</comment>
<dbReference type="NCBIfam" id="TIGR01845">
    <property type="entry name" value="outer_NodT"/>
    <property type="match status" value="1"/>
</dbReference>
<dbReference type="Gene3D" id="2.20.200.10">
    <property type="entry name" value="Outer membrane efflux proteins (OEP)"/>
    <property type="match status" value="1"/>
</dbReference>
<dbReference type="GO" id="GO:0005886">
    <property type="term" value="C:plasma membrane"/>
    <property type="evidence" value="ECO:0007669"/>
    <property type="project" value="UniProtKB-SubCell"/>
</dbReference>
<evidence type="ECO:0000313" key="4">
    <source>
        <dbReference type="EMBL" id="PZF78942.1"/>
    </source>
</evidence>
<dbReference type="PANTHER" id="PTHR30203">
    <property type="entry name" value="OUTER MEMBRANE CATION EFFLUX PROTEIN"/>
    <property type="match status" value="1"/>
</dbReference>
<keyword evidence="2" id="KW-0564">Palmitate</keyword>
<feature type="signal peptide" evidence="2">
    <location>
        <begin position="1"/>
        <end position="17"/>
    </location>
</feature>
<gene>
    <name evidence="4" type="ORF">DK847_03935</name>
</gene>
<organism evidence="4 5">
    <name type="scientific">Aestuariivirga litoralis</name>
    <dbReference type="NCBI Taxonomy" id="2650924"/>
    <lineage>
        <taxon>Bacteria</taxon>
        <taxon>Pseudomonadati</taxon>
        <taxon>Pseudomonadota</taxon>
        <taxon>Alphaproteobacteria</taxon>
        <taxon>Hyphomicrobiales</taxon>
        <taxon>Aestuariivirgaceae</taxon>
        <taxon>Aestuariivirga</taxon>
    </lineage>
</organism>
<sequence>MMIARRSFLGLLGLALAGCTVGPDYIKPDVASPETFRYQIKTGKSYANEGWWQLFSDPVLHRLVNQSLAQNWDITIATARVNEAAGILVTRGAPLYPQVGYSGIAQRERLSDELAGATSKISPNPQNLYEPLFTASWEIDLWGRIRRQQEAAQANLVGAEEARRGVILTLASAVATTYFKLRALDAQLVVSRGTLANYGKLKKLFGERFKYGQVSEVVVAQITAQYETVAASIPLIEEEIAKTENALSVLVGDYPHAITRGVPFAAIRLPKVPSDLPSDMLRQRPDIAQAEQELIAANARIGAAMAQYYPQVSLTGSLGVASGALSNLLTGPAGVWAVAANLMGPIFDGGAIKGQVEATEAQKMAALANYVKTIHVAFQDVADGLVGYQKSLQSLAARNRAVTALKTTVRLSFLKFEEGQESYTTVLTAENDLYSAQLEAINTRFRAFSSLVDVYKALGGGWTLDVGPDPALATSPQQARESAAQATGG</sequence>
<dbReference type="GO" id="GO:0015562">
    <property type="term" value="F:efflux transmembrane transporter activity"/>
    <property type="evidence" value="ECO:0007669"/>
    <property type="project" value="InterPro"/>
</dbReference>
<comment type="caution">
    <text evidence="4">The sequence shown here is derived from an EMBL/GenBank/DDBJ whole genome shotgun (WGS) entry which is preliminary data.</text>
</comment>
<keyword evidence="2" id="KW-0449">Lipoprotein</keyword>
<dbReference type="InterPro" id="IPR003423">
    <property type="entry name" value="OMP_efflux"/>
</dbReference>
<evidence type="ECO:0000256" key="2">
    <source>
        <dbReference type="RuleBase" id="RU362097"/>
    </source>
</evidence>
<evidence type="ECO:0000256" key="3">
    <source>
        <dbReference type="SAM" id="MobiDB-lite"/>
    </source>
</evidence>
<feature type="region of interest" description="Disordered" evidence="3">
    <location>
        <begin position="469"/>
        <end position="489"/>
    </location>
</feature>
<keyword evidence="2" id="KW-0812">Transmembrane</keyword>
<name>A0A2W2AYS3_9HYPH</name>
<keyword evidence="2" id="KW-1134">Transmembrane beta strand</keyword>
<keyword evidence="2" id="KW-0472">Membrane</keyword>
<feature type="chain" id="PRO_5015798456" evidence="2">
    <location>
        <begin position="18"/>
        <end position="489"/>
    </location>
</feature>
<proteinExistence type="inferred from homology"/>
<dbReference type="SUPFAM" id="SSF56954">
    <property type="entry name" value="Outer membrane efflux proteins (OEP)"/>
    <property type="match status" value="1"/>
</dbReference>
<dbReference type="EMBL" id="QKVK01000001">
    <property type="protein sequence ID" value="PZF78942.1"/>
    <property type="molecule type" value="Genomic_DNA"/>
</dbReference>
<accession>A0A2W2AYS3</accession>
<evidence type="ECO:0000313" key="5">
    <source>
        <dbReference type="Proteomes" id="UP000248795"/>
    </source>
</evidence>